<feature type="transmembrane region" description="Helical" evidence="1">
    <location>
        <begin position="84"/>
        <end position="102"/>
    </location>
</feature>
<evidence type="ECO:0000313" key="2">
    <source>
        <dbReference type="EMBL" id="CAI9938497.1"/>
    </source>
</evidence>
<evidence type="ECO:0000256" key="1">
    <source>
        <dbReference type="SAM" id="Phobius"/>
    </source>
</evidence>
<dbReference type="Proteomes" id="UP001642409">
    <property type="component" value="Unassembled WGS sequence"/>
</dbReference>
<gene>
    <name evidence="2" type="ORF">HINF_LOCUS26142</name>
    <name evidence="3" type="ORF">HINF_LOCUS54683</name>
</gene>
<keyword evidence="1" id="KW-0472">Membrane</keyword>
<evidence type="ECO:0000313" key="3">
    <source>
        <dbReference type="EMBL" id="CAL6070666.1"/>
    </source>
</evidence>
<dbReference type="EMBL" id="CATOUU010000655">
    <property type="protein sequence ID" value="CAI9938497.1"/>
    <property type="molecule type" value="Genomic_DNA"/>
</dbReference>
<organism evidence="2">
    <name type="scientific">Hexamita inflata</name>
    <dbReference type="NCBI Taxonomy" id="28002"/>
    <lineage>
        <taxon>Eukaryota</taxon>
        <taxon>Metamonada</taxon>
        <taxon>Diplomonadida</taxon>
        <taxon>Hexamitidae</taxon>
        <taxon>Hexamitinae</taxon>
        <taxon>Hexamita</taxon>
    </lineage>
</organism>
<dbReference type="AlphaFoldDB" id="A0AA86PHR5"/>
<dbReference type="EMBL" id="CAXDID020000285">
    <property type="protein sequence ID" value="CAL6070666.1"/>
    <property type="molecule type" value="Genomic_DNA"/>
</dbReference>
<accession>A0AA86PHR5</accession>
<comment type="caution">
    <text evidence="2">The sequence shown here is derived from an EMBL/GenBank/DDBJ whole genome shotgun (WGS) entry which is preliminary data.</text>
</comment>
<evidence type="ECO:0000313" key="4">
    <source>
        <dbReference type="Proteomes" id="UP001642409"/>
    </source>
</evidence>
<name>A0AA86PHR5_9EUKA</name>
<reference evidence="3 4" key="2">
    <citation type="submission" date="2024-07" db="EMBL/GenBank/DDBJ databases">
        <authorList>
            <person name="Akdeniz Z."/>
        </authorList>
    </citation>
    <scope>NUCLEOTIDE SEQUENCE [LARGE SCALE GENOMIC DNA]</scope>
</reference>
<protein>
    <submittedName>
        <fullName evidence="3">Hypothetical_protein</fullName>
    </submittedName>
</protein>
<sequence length="219" mass="25363">MTCQNSMTTNVSVTSANNYAGVFGVVNSYANVVITNNLMNQLTVVSKSSRVRRKQTKRDCYERNKYFNILLFTGQNKSILREHTIQYIFYLLIALLFKYYNLRDTRIGSAKSVAEGKIPRFKVFSCVKDRYDQGHAINEPSGLESGLLPQKRRWYDAGEFPYRSACTKQPRYAPERLYSSRWLPLLQCLTYIGVFKTNDHSRELTVPVQRTELVQTKVK</sequence>
<reference evidence="2" key="1">
    <citation type="submission" date="2023-06" db="EMBL/GenBank/DDBJ databases">
        <authorList>
            <person name="Kurt Z."/>
        </authorList>
    </citation>
    <scope>NUCLEOTIDE SEQUENCE</scope>
</reference>
<keyword evidence="1" id="KW-0812">Transmembrane</keyword>
<keyword evidence="4" id="KW-1185">Reference proteome</keyword>
<keyword evidence="1" id="KW-1133">Transmembrane helix</keyword>
<proteinExistence type="predicted"/>